<dbReference type="STRING" id="458.Lrub_1112"/>
<dbReference type="InterPro" id="IPR003783">
    <property type="entry name" value="Regulatory_RecX"/>
</dbReference>
<evidence type="ECO:0000259" key="8">
    <source>
        <dbReference type="Pfam" id="PF21982"/>
    </source>
</evidence>
<evidence type="ECO:0000313" key="10">
    <source>
        <dbReference type="Proteomes" id="UP000054608"/>
    </source>
</evidence>
<accession>A0A0W0XW41</accession>
<evidence type="ECO:0000256" key="5">
    <source>
        <dbReference type="HAMAP-Rule" id="MF_01114"/>
    </source>
</evidence>
<protein>
    <recommendedName>
        <fullName evidence="3 5">Regulatory protein RecX</fullName>
    </recommendedName>
</protein>
<dbReference type="PATRIC" id="fig|458.5.peg.1151"/>
<evidence type="ECO:0000256" key="2">
    <source>
        <dbReference type="ARBA" id="ARBA00009695"/>
    </source>
</evidence>
<dbReference type="Proteomes" id="UP000054608">
    <property type="component" value="Unassembled WGS sequence"/>
</dbReference>
<evidence type="ECO:0000256" key="4">
    <source>
        <dbReference type="ARBA" id="ARBA00022490"/>
    </source>
</evidence>
<dbReference type="InterPro" id="IPR053926">
    <property type="entry name" value="RecX_HTH_1st"/>
</dbReference>
<comment type="similarity">
    <text evidence="2 5">Belongs to the RecX family.</text>
</comment>
<organism evidence="9 10">
    <name type="scientific">Legionella rubrilucens</name>
    <dbReference type="NCBI Taxonomy" id="458"/>
    <lineage>
        <taxon>Bacteria</taxon>
        <taxon>Pseudomonadati</taxon>
        <taxon>Pseudomonadota</taxon>
        <taxon>Gammaproteobacteria</taxon>
        <taxon>Legionellales</taxon>
        <taxon>Legionellaceae</taxon>
        <taxon>Legionella</taxon>
    </lineage>
</organism>
<reference evidence="9 10" key="1">
    <citation type="submission" date="2015-11" db="EMBL/GenBank/DDBJ databases">
        <title>Genomic analysis of 38 Legionella species identifies large and diverse effector repertoires.</title>
        <authorList>
            <person name="Burstein D."/>
            <person name="Amaro F."/>
            <person name="Zusman T."/>
            <person name="Lifshitz Z."/>
            <person name="Cohen O."/>
            <person name="Gilbert J.A."/>
            <person name="Pupko T."/>
            <person name="Shuman H.A."/>
            <person name="Segal G."/>
        </authorList>
    </citation>
    <scope>NUCLEOTIDE SEQUENCE [LARGE SCALE GENOMIC DNA]</scope>
    <source>
        <strain evidence="9 10">WA-270A-C2</strain>
    </source>
</reference>
<evidence type="ECO:0000259" key="7">
    <source>
        <dbReference type="Pfam" id="PF21981"/>
    </source>
</evidence>
<dbReference type="InterPro" id="IPR053924">
    <property type="entry name" value="RecX_HTH_2nd"/>
</dbReference>
<dbReference type="Pfam" id="PF21982">
    <property type="entry name" value="RecX_HTH1"/>
    <property type="match status" value="1"/>
</dbReference>
<dbReference type="AlphaFoldDB" id="A0A0W0XW41"/>
<proteinExistence type="inferred from homology"/>
<gene>
    <name evidence="5 9" type="primary">recX</name>
    <name evidence="9" type="ORF">Lrub_1112</name>
</gene>
<dbReference type="Pfam" id="PF21981">
    <property type="entry name" value="RecX_HTH3"/>
    <property type="match status" value="1"/>
</dbReference>
<dbReference type="RefSeq" id="WP_058531199.1">
    <property type="nucleotide sequence ID" value="NZ_CAAAIN010000001.1"/>
</dbReference>
<keyword evidence="10" id="KW-1185">Reference proteome</keyword>
<evidence type="ECO:0000256" key="3">
    <source>
        <dbReference type="ARBA" id="ARBA00018111"/>
    </source>
</evidence>
<dbReference type="GO" id="GO:0005737">
    <property type="term" value="C:cytoplasm"/>
    <property type="evidence" value="ECO:0007669"/>
    <property type="project" value="UniProtKB-SubCell"/>
</dbReference>
<comment type="caution">
    <text evidence="9">The sequence shown here is derived from an EMBL/GenBank/DDBJ whole genome shotgun (WGS) entry which is preliminary data.</text>
</comment>
<evidence type="ECO:0000256" key="1">
    <source>
        <dbReference type="ARBA" id="ARBA00004496"/>
    </source>
</evidence>
<dbReference type="HAMAP" id="MF_01114">
    <property type="entry name" value="RecX"/>
    <property type="match status" value="1"/>
</dbReference>
<evidence type="ECO:0000313" key="9">
    <source>
        <dbReference type="EMBL" id="KTD48761.1"/>
    </source>
</evidence>
<dbReference type="GO" id="GO:0006282">
    <property type="term" value="P:regulation of DNA repair"/>
    <property type="evidence" value="ECO:0007669"/>
    <property type="project" value="UniProtKB-UniRule"/>
</dbReference>
<comment type="subcellular location">
    <subcellularLocation>
        <location evidence="1 5">Cytoplasm</location>
    </subcellularLocation>
</comment>
<feature type="domain" description="RecX third three-helical" evidence="7">
    <location>
        <begin position="99"/>
        <end position="140"/>
    </location>
</feature>
<dbReference type="InterPro" id="IPR053925">
    <property type="entry name" value="RecX_HTH_3rd"/>
</dbReference>
<evidence type="ECO:0000259" key="6">
    <source>
        <dbReference type="Pfam" id="PF02631"/>
    </source>
</evidence>
<keyword evidence="4 5" id="KW-0963">Cytoplasm</keyword>
<dbReference type="OrthoDB" id="7066780at2"/>
<dbReference type="PANTHER" id="PTHR33602:SF1">
    <property type="entry name" value="REGULATORY PROTEIN RECX FAMILY PROTEIN"/>
    <property type="match status" value="1"/>
</dbReference>
<comment type="function">
    <text evidence="5">Modulates RecA activity.</text>
</comment>
<dbReference type="InterPro" id="IPR036388">
    <property type="entry name" value="WH-like_DNA-bd_sf"/>
</dbReference>
<sequence length="150" mass="17360">MTKAFDCALRLLARREHSAQELVGKLIQKAYSREEAEEALRVCQHQQLQSDARFAEQLCRTRINQGYGPLRIRQELEAQRVNEDIIAAVLAEEEGNWPDHAQAVWLKKFKAKRPASLAELKKQQRFLLYRGFPGDMIARVFKDNLNVVRA</sequence>
<feature type="domain" description="RecX second three-helical" evidence="6">
    <location>
        <begin position="50"/>
        <end position="90"/>
    </location>
</feature>
<dbReference type="NCBIfam" id="NF001057">
    <property type="entry name" value="PRK00117.3-3"/>
    <property type="match status" value="1"/>
</dbReference>
<dbReference type="PANTHER" id="PTHR33602">
    <property type="entry name" value="REGULATORY PROTEIN RECX FAMILY PROTEIN"/>
    <property type="match status" value="1"/>
</dbReference>
<dbReference type="Pfam" id="PF02631">
    <property type="entry name" value="RecX_HTH2"/>
    <property type="match status" value="1"/>
</dbReference>
<dbReference type="Gene3D" id="1.10.10.10">
    <property type="entry name" value="Winged helix-like DNA-binding domain superfamily/Winged helix DNA-binding domain"/>
    <property type="match status" value="3"/>
</dbReference>
<name>A0A0W0XW41_9GAMM</name>
<feature type="domain" description="RecX first three-helical" evidence="8">
    <location>
        <begin position="4"/>
        <end position="40"/>
    </location>
</feature>
<dbReference type="EMBL" id="LNYT01000007">
    <property type="protein sequence ID" value="KTD48761.1"/>
    <property type="molecule type" value="Genomic_DNA"/>
</dbReference>